<keyword evidence="8" id="KW-0812">Transmembrane</keyword>
<dbReference type="FunFam" id="2.40.50.740:FF:000001">
    <property type="entry name" value="40S ribosomal protein S4"/>
    <property type="match status" value="1"/>
</dbReference>
<dbReference type="EMBL" id="CAMXCT020004533">
    <property type="protein sequence ID" value="CAL1162817.1"/>
    <property type="molecule type" value="Genomic_DNA"/>
</dbReference>
<keyword evidence="4 11" id="KW-0689">Ribosomal protein</keyword>
<evidence type="ECO:0000256" key="4">
    <source>
        <dbReference type="ARBA" id="ARBA00022980"/>
    </source>
</evidence>
<dbReference type="InterPro" id="IPR013845">
    <property type="entry name" value="Ribosomal_eS4_central_region"/>
</dbReference>
<dbReference type="Pfam" id="PF08071">
    <property type="entry name" value="RS4NT"/>
    <property type="match status" value="1"/>
</dbReference>
<keyword evidence="5" id="KW-0687">Ribonucleoprotein</keyword>
<dbReference type="InterPro" id="IPR013843">
    <property type="entry name" value="Ribosomal_eS4_N"/>
</dbReference>
<keyword evidence="12" id="KW-1185">Reference proteome</keyword>
<keyword evidence="2" id="KW-0699">rRNA-binding</keyword>
<dbReference type="CDD" id="cd06087">
    <property type="entry name" value="KOW_RPS4"/>
    <property type="match status" value="1"/>
</dbReference>
<dbReference type="Proteomes" id="UP001152797">
    <property type="component" value="Unassembled WGS sequence"/>
</dbReference>
<dbReference type="Gene3D" id="3.10.290.10">
    <property type="entry name" value="RNA-binding S4 domain"/>
    <property type="match status" value="1"/>
</dbReference>
<dbReference type="GO" id="GO:0019843">
    <property type="term" value="F:rRNA binding"/>
    <property type="evidence" value="ECO:0007669"/>
    <property type="project" value="UniProtKB-KW"/>
</dbReference>
<dbReference type="GO" id="GO:0003735">
    <property type="term" value="F:structural constituent of ribosome"/>
    <property type="evidence" value="ECO:0007669"/>
    <property type="project" value="InterPro"/>
</dbReference>
<dbReference type="PANTHER" id="PTHR11581:SF0">
    <property type="entry name" value="SMALL RIBOSOMAL SUBUNIT PROTEIN ES4"/>
    <property type="match status" value="1"/>
</dbReference>
<proteinExistence type="inferred from homology"/>
<evidence type="ECO:0000259" key="9">
    <source>
        <dbReference type="SMART" id="SM00363"/>
    </source>
</evidence>
<evidence type="ECO:0000256" key="3">
    <source>
        <dbReference type="ARBA" id="ARBA00022884"/>
    </source>
</evidence>
<dbReference type="SMART" id="SM00363">
    <property type="entry name" value="S4"/>
    <property type="match status" value="1"/>
</dbReference>
<gene>
    <name evidence="10" type="ORF">C1SCF055_LOCUS34801</name>
</gene>
<dbReference type="GO" id="GO:0006412">
    <property type="term" value="P:translation"/>
    <property type="evidence" value="ECO:0007669"/>
    <property type="project" value="InterPro"/>
</dbReference>
<evidence type="ECO:0000256" key="2">
    <source>
        <dbReference type="ARBA" id="ARBA00022730"/>
    </source>
</evidence>
<dbReference type="OrthoDB" id="1109245at2759"/>
<evidence type="ECO:0000256" key="8">
    <source>
        <dbReference type="SAM" id="Phobius"/>
    </source>
</evidence>
<feature type="compositionally biased region" description="Acidic residues" evidence="7">
    <location>
        <begin position="454"/>
        <end position="465"/>
    </location>
</feature>
<dbReference type="InterPro" id="IPR002942">
    <property type="entry name" value="S4_RNA-bd"/>
</dbReference>
<dbReference type="InterPro" id="IPR014722">
    <property type="entry name" value="Rib_uL2_dom2"/>
</dbReference>
<dbReference type="GO" id="GO:0022627">
    <property type="term" value="C:cytosolic small ribosomal subunit"/>
    <property type="evidence" value="ECO:0007669"/>
    <property type="project" value="TreeGrafter"/>
</dbReference>
<dbReference type="InterPro" id="IPR041982">
    <property type="entry name" value="Ribosomal_eS4_KOW"/>
</dbReference>
<dbReference type="HAMAP" id="MF_00485">
    <property type="entry name" value="Ribosomal_eS4"/>
    <property type="match status" value="1"/>
</dbReference>
<comment type="caution">
    <text evidence="10">The sequence shown here is derived from an EMBL/GenBank/DDBJ whole genome shotgun (WGS) entry which is preliminary data.</text>
</comment>
<evidence type="ECO:0000313" key="11">
    <source>
        <dbReference type="EMBL" id="CAL4796754.1"/>
    </source>
</evidence>
<keyword evidence="8" id="KW-0472">Membrane</keyword>
<dbReference type="InterPro" id="IPR032277">
    <property type="entry name" value="Ribosomal_eS4_C"/>
</dbReference>
<feature type="domain" description="RNA-binding S4" evidence="9">
    <location>
        <begin position="42"/>
        <end position="106"/>
    </location>
</feature>
<dbReference type="Pfam" id="PF16121">
    <property type="entry name" value="40S_S4_C"/>
    <property type="match status" value="1"/>
</dbReference>
<dbReference type="FunFam" id="2.30.30.30:FF:000005">
    <property type="entry name" value="40S ribosomal protein S4"/>
    <property type="match status" value="1"/>
</dbReference>
<dbReference type="Pfam" id="PF00900">
    <property type="entry name" value="Ribosomal_S4e"/>
    <property type="match status" value="1"/>
</dbReference>
<feature type="region of interest" description="Disordered" evidence="7">
    <location>
        <begin position="423"/>
        <end position="488"/>
    </location>
</feature>
<dbReference type="EMBL" id="CAMXCT030004533">
    <property type="protein sequence ID" value="CAL4796754.1"/>
    <property type="molecule type" value="Genomic_DNA"/>
</dbReference>
<dbReference type="FunFam" id="3.10.290.10:FF:000002">
    <property type="entry name" value="40S ribosomal protein S4"/>
    <property type="match status" value="1"/>
</dbReference>
<evidence type="ECO:0000313" key="10">
    <source>
        <dbReference type="EMBL" id="CAI4009442.1"/>
    </source>
</evidence>
<accession>A0A9P1DGK4</accession>
<dbReference type="CDD" id="cd00165">
    <property type="entry name" value="S4"/>
    <property type="match status" value="1"/>
</dbReference>
<comment type="similarity">
    <text evidence="1">Belongs to the eukaryotic ribosomal protein eS4 family.</text>
</comment>
<organism evidence="10">
    <name type="scientific">Cladocopium goreaui</name>
    <dbReference type="NCBI Taxonomy" id="2562237"/>
    <lineage>
        <taxon>Eukaryota</taxon>
        <taxon>Sar</taxon>
        <taxon>Alveolata</taxon>
        <taxon>Dinophyceae</taxon>
        <taxon>Suessiales</taxon>
        <taxon>Symbiodiniaceae</taxon>
        <taxon>Cladocopium</taxon>
    </lineage>
</organism>
<dbReference type="Gene3D" id="2.40.50.740">
    <property type="match status" value="1"/>
</dbReference>
<feature type="compositionally biased region" description="Acidic residues" evidence="7">
    <location>
        <begin position="473"/>
        <end position="488"/>
    </location>
</feature>
<dbReference type="InterPro" id="IPR000876">
    <property type="entry name" value="Ribosomal_eS4"/>
</dbReference>
<dbReference type="InterPro" id="IPR036986">
    <property type="entry name" value="S4_RNA-bd_sf"/>
</dbReference>
<evidence type="ECO:0000256" key="6">
    <source>
        <dbReference type="PROSITE-ProRule" id="PRU00182"/>
    </source>
</evidence>
<evidence type="ECO:0000313" key="12">
    <source>
        <dbReference type="Proteomes" id="UP001152797"/>
    </source>
</evidence>
<dbReference type="Gene3D" id="2.30.30.30">
    <property type="match status" value="1"/>
</dbReference>
<protein>
    <submittedName>
        <fullName evidence="11">Small ribosomal subunit protein eS4 (40S ribosomal protein S4, X isoform)</fullName>
    </submittedName>
</protein>
<keyword evidence="8" id="KW-1133">Transmembrane helix</keyword>
<dbReference type="InterPro" id="IPR038237">
    <property type="entry name" value="Ribosomal_eS4_central_sf"/>
</dbReference>
<reference evidence="10" key="1">
    <citation type="submission" date="2022-10" db="EMBL/GenBank/DDBJ databases">
        <authorList>
            <person name="Chen Y."/>
            <person name="Dougan E. K."/>
            <person name="Chan C."/>
            <person name="Rhodes N."/>
            <person name="Thang M."/>
        </authorList>
    </citation>
    <scope>NUCLEOTIDE SEQUENCE</scope>
</reference>
<evidence type="ECO:0000256" key="7">
    <source>
        <dbReference type="SAM" id="MobiDB-lite"/>
    </source>
</evidence>
<evidence type="ECO:0000256" key="5">
    <source>
        <dbReference type="ARBA" id="ARBA00023274"/>
    </source>
</evidence>
<dbReference type="PROSITE" id="PS50889">
    <property type="entry name" value="S4"/>
    <property type="match status" value="1"/>
</dbReference>
<dbReference type="PANTHER" id="PTHR11581">
    <property type="entry name" value="30S/40S RIBOSOMAL PROTEIN S4"/>
    <property type="match status" value="1"/>
</dbReference>
<dbReference type="EMBL" id="CAMXCT010004533">
    <property type="protein sequence ID" value="CAI4009442.1"/>
    <property type="molecule type" value="Genomic_DNA"/>
</dbReference>
<evidence type="ECO:0000256" key="1">
    <source>
        <dbReference type="ARBA" id="ARBA00007500"/>
    </source>
</evidence>
<dbReference type="AlphaFoldDB" id="A0A9P1DGK4"/>
<reference evidence="11 12" key="2">
    <citation type="submission" date="2024-05" db="EMBL/GenBank/DDBJ databases">
        <authorList>
            <person name="Chen Y."/>
            <person name="Shah S."/>
            <person name="Dougan E. K."/>
            <person name="Thang M."/>
            <person name="Chan C."/>
        </authorList>
    </citation>
    <scope>NUCLEOTIDE SEQUENCE [LARGE SCALE GENOMIC DNA]</scope>
</reference>
<sequence length="488" mass="55231">MARGIIKHLKRMYAPKQWMLDKLRGRWAPKPNAGPHKLRECLPLIVMLRQRLKYALTYREVKMIVMQRLIKVDGKVRSDMFYPAGFMDVVQIEKTKENFRLLYNTKGRFMLHKVAKEEANYKLCRVKKVMRGPRGIPYAVTHDGRTVRYPDPDVKAHDTVRLNLETGKILDHVKFETGNLVMISGGNNIGRVGTITHEEKHPGSFEMVHVKDAMGHTFNTRLENVFVIGDGQKPWISLPKGQGIKLSIIEDRELKAWEKFLQETLQDPLICLAVVCIMLMPLGAFRDMLKEMGGSILMVVALLPPGACHHWLSRAQPGSPCCGMPLPNRVGANYEEEEDLLRGRWRPKKGQTSHDIDEEFPFGIKLNTKTTAMLAVGVCFLFVVLVKVVMFPSPSEMPLPPRAAAAGASSSDAASFGGLQMATKEQPGEGEKPYSNQREQENDDNLAQRSKDADDQDQLGNEDQDQQGKQHFEDEDDQKEKDDDDEEL</sequence>
<keyword evidence="3 6" id="KW-0694">RNA-binding</keyword>
<name>A0A9P1DGK4_9DINO</name>
<feature type="transmembrane region" description="Helical" evidence="8">
    <location>
        <begin position="372"/>
        <end position="391"/>
    </location>
</feature>